<gene>
    <name evidence="1" type="ORF">OP8BY_0979</name>
</gene>
<evidence type="ECO:0000313" key="2">
    <source>
        <dbReference type="Proteomes" id="UP000257323"/>
    </source>
</evidence>
<dbReference type="AlphaFoldDB" id="A0A3E2BQW6"/>
<comment type="caution">
    <text evidence="1">The sequence shown here is derived from an EMBL/GenBank/DDBJ whole genome shotgun (WGS) entry which is preliminary data.</text>
</comment>
<accession>A0A3E2BQW6</accession>
<organism evidence="1 2">
    <name type="scientific">Candidatus Saccharicenans subterraneus</name>
    <dbReference type="NCBI Taxonomy" id="2508984"/>
    <lineage>
        <taxon>Bacteria</taxon>
        <taxon>Candidatus Aminicenantota</taxon>
        <taxon>Candidatus Aminicenantia</taxon>
        <taxon>Candidatus Aminicenantales</taxon>
        <taxon>Candidatus Saccharicenantaceae</taxon>
        <taxon>Candidatus Saccharicenans</taxon>
    </lineage>
</organism>
<protein>
    <submittedName>
        <fullName evidence="1">Uncharacterized protein</fullName>
    </submittedName>
</protein>
<proteinExistence type="predicted"/>
<name>A0A3E2BQW6_9BACT</name>
<dbReference type="EMBL" id="QUAH01000001">
    <property type="protein sequence ID" value="RFT17037.1"/>
    <property type="molecule type" value="Genomic_DNA"/>
</dbReference>
<sequence>MGFQAGVLFLSTGEIKSAGACPVPRGRPPARVMNWRSPARMNFP</sequence>
<reference evidence="1 2" key="1">
    <citation type="submission" date="2018-08" db="EMBL/GenBank/DDBJ databases">
        <title>Genome analysis of the thermophilic bacterium of the candidate phylum Aminicenantes from deep subsurface aquifer revealed its physiology and ecological role.</title>
        <authorList>
            <person name="Kadnikov V.V."/>
            <person name="Mardanov A.V."/>
            <person name="Beletsky A.V."/>
            <person name="Karnachuk O.V."/>
            <person name="Ravin N.V."/>
        </authorList>
    </citation>
    <scope>NUCLEOTIDE SEQUENCE [LARGE SCALE GENOMIC DNA]</scope>
    <source>
        <strain evidence="1">BY38</strain>
    </source>
</reference>
<dbReference type="Proteomes" id="UP000257323">
    <property type="component" value="Unassembled WGS sequence"/>
</dbReference>
<evidence type="ECO:0000313" key="1">
    <source>
        <dbReference type="EMBL" id="RFT17037.1"/>
    </source>
</evidence>